<keyword evidence="2" id="KW-0326">Glycosidase</keyword>
<dbReference type="Proteomes" id="UP000050975">
    <property type="component" value="Unassembled WGS sequence"/>
</dbReference>
<proteinExistence type="predicted"/>
<dbReference type="SUPFAM" id="SSF81296">
    <property type="entry name" value="E set domains"/>
    <property type="match status" value="1"/>
</dbReference>
<dbReference type="EMBL" id="LJVE01000017">
    <property type="protein sequence ID" value="KPL15323.1"/>
    <property type="molecule type" value="Genomic_DNA"/>
</dbReference>
<evidence type="ECO:0000259" key="3">
    <source>
        <dbReference type="SMART" id="SM00642"/>
    </source>
</evidence>
<dbReference type="InterPro" id="IPR013783">
    <property type="entry name" value="Ig-like_fold"/>
</dbReference>
<dbReference type="Gene3D" id="2.60.40.10">
    <property type="entry name" value="Immunoglobulins"/>
    <property type="match status" value="1"/>
</dbReference>
<dbReference type="InterPro" id="IPR045857">
    <property type="entry name" value="O16G_dom_2"/>
</dbReference>
<evidence type="ECO:0000313" key="5">
    <source>
        <dbReference type="Proteomes" id="UP000050975"/>
    </source>
</evidence>
<feature type="domain" description="Glycosyl hydrolase family 13 catalytic" evidence="3">
    <location>
        <begin position="92"/>
        <end position="439"/>
    </location>
</feature>
<dbReference type="Gene3D" id="3.20.20.80">
    <property type="entry name" value="Glycosidases"/>
    <property type="match status" value="1"/>
</dbReference>
<dbReference type="InterPro" id="IPR006047">
    <property type="entry name" value="GH13_cat_dom"/>
</dbReference>
<evidence type="ECO:0000313" key="4">
    <source>
        <dbReference type="EMBL" id="KPL15323.1"/>
    </source>
</evidence>
<dbReference type="PANTHER" id="PTHR10357">
    <property type="entry name" value="ALPHA-AMYLASE FAMILY MEMBER"/>
    <property type="match status" value="1"/>
</dbReference>
<dbReference type="InterPro" id="IPR013780">
    <property type="entry name" value="Glyco_hydro_b"/>
</dbReference>
<feature type="non-terminal residue" evidence="4">
    <location>
        <position position="1"/>
    </location>
</feature>
<dbReference type="SMART" id="SM00642">
    <property type="entry name" value="Aamy"/>
    <property type="match status" value="1"/>
</dbReference>
<dbReference type="Gene3D" id="3.90.400.10">
    <property type="entry name" value="Oligo-1,6-glucosidase, Domain 2"/>
    <property type="match status" value="1"/>
</dbReference>
<organism evidence="4 5">
    <name type="scientific">candidate division WOR_3 bacterium SM1_77</name>
    <dbReference type="NCBI Taxonomy" id="1703778"/>
    <lineage>
        <taxon>Bacteria</taxon>
        <taxon>Bacteria division WOR-3</taxon>
    </lineage>
</organism>
<protein>
    <recommendedName>
        <fullName evidence="3">Glycosyl hydrolase family 13 catalytic domain-containing protein</fullName>
    </recommendedName>
</protein>
<evidence type="ECO:0000256" key="1">
    <source>
        <dbReference type="ARBA" id="ARBA00022801"/>
    </source>
</evidence>
<dbReference type="Gene3D" id="2.60.40.1180">
    <property type="entry name" value="Golgi alpha-mannosidase II"/>
    <property type="match status" value="1"/>
</dbReference>
<dbReference type="InterPro" id="IPR004185">
    <property type="entry name" value="Glyco_hydro_13_lg-like_dom"/>
</dbReference>
<dbReference type="InterPro" id="IPR017853">
    <property type="entry name" value="GH"/>
</dbReference>
<dbReference type="PANTHER" id="PTHR10357:SF210">
    <property type="entry name" value="MALTODEXTRIN GLUCOSIDASE"/>
    <property type="match status" value="1"/>
</dbReference>
<dbReference type="Pfam" id="PF00128">
    <property type="entry name" value="Alpha-amylase"/>
    <property type="match status" value="1"/>
</dbReference>
<dbReference type="GO" id="GO:0005975">
    <property type="term" value="P:carbohydrate metabolic process"/>
    <property type="evidence" value="ECO:0007669"/>
    <property type="project" value="InterPro"/>
</dbReference>
<sequence length="523" mass="59845">QAGEIRIKVSMNNIDEAYLISGTSRVQMNIGYHSAHFDYYIANLAPFDTTLSYGFLVKDESDSLRLPAEASFRAAAPMLQIPNWAAGKSYYLINIDGFNNGDMLNDPDDKTEWDNKPADWSSYGGDLEGVFQKIDYLSSLDPDIILLSPIFTSFSNHKLNPRDYATIDPAYGDTNNLKRLITAIHGIDKKIILSVVFTHTGVDFPAFSDVSTNGNLSRYANWYRIQSMATDSAGMKYNSWRADPRFPLLNLRNRQLQNYLMGFIDYWAHFGFDGFYIGEHEEIDTGFMKTLYNSMKSKYPEIMIISSDYRMHTVLDSDACLNRKFTRTMVEYFVNNTISTAAFDSILHNMLFLRPPQINCASLIGFHDYVRRIGMIADHDLLQMMYAFIFTFCGSPIMLYGDEIGMTECAPLNWGSFNWNTEQQNRELLDKIRNLIKIRKENPEISSRHFFTLYVDDVKKVYAYDRGGLIVVLNCGSGQSFVELPAWDGAYVDLMDGNKYTAFSQKLKLSVDPVSFRILKREI</sequence>
<dbReference type="CDD" id="cd02857">
    <property type="entry name" value="E_set_CDase_PDE_N"/>
    <property type="match status" value="1"/>
</dbReference>
<reference evidence="4 5" key="1">
    <citation type="journal article" date="2015" name="Microbiome">
        <title>Genomic resolution of linkages in carbon, nitrogen, and sulfur cycling among widespread estuary sediment bacteria.</title>
        <authorList>
            <person name="Baker B.J."/>
            <person name="Lazar C.S."/>
            <person name="Teske A.P."/>
            <person name="Dick G.J."/>
        </authorList>
    </citation>
    <scope>NUCLEOTIDE SEQUENCE [LARGE SCALE GENOMIC DNA]</scope>
    <source>
        <strain evidence="4">SM1_77</strain>
    </source>
</reference>
<name>A0A0S8K2H7_UNCW3</name>
<evidence type="ECO:0000256" key="2">
    <source>
        <dbReference type="ARBA" id="ARBA00023295"/>
    </source>
</evidence>
<dbReference type="AlphaFoldDB" id="A0A0S8K2H7"/>
<dbReference type="GO" id="GO:0004553">
    <property type="term" value="F:hydrolase activity, hydrolyzing O-glycosyl compounds"/>
    <property type="evidence" value="ECO:0007669"/>
    <property type="project" value="InterPro"/>
</dbReference>
<dbReference type="SUPFAM" id="SSF51445">
    <property type="entry name" value="(Trans)glycosidases"/>
    <property type="match status" value="1"/>
</dbReference>
<accession>A0A0S8K2H7</accession>
<comment type="caution">
    <text evidence="4">The sequence shown here is derived from an EMBL/GenBank/DDBJ whole genome shotgun (WGS) entry which is preliminary data.</text>
</comment>
<keyword evidence="1" id="KW-0378">Hydrolase</keyword>
<dbReference type="InterPro" id="IPR014756">
    <property type="entry name" value="Ig_E-set"/>
</dbReference>
<gene>
    <name evidence="4" type="ORF">AMJ74_01700</name>
</gene>
<dbReference type="SUPFAM" id="SSF51011">
    <property type="entry name" value="Glycosyl hydrolase domain"/>
    <property type="match status" value="1"/>
</dbReference>